<reference evidence="2 3" key="1">
    <citation type="journal article" date="2022" name="bioRxiv">
        <title>Genomics of Preaxostyla Flagellates Illuminates Evolutionary Transitions and the Path Towards Mitochondrial Loss.</title>
        <authorList>
            <person name="Novak L.V.F."/>
            <person name="Treitli S.C."/>
            <person name="Pyrih J."/>
            <person name="Halakuc P."/>
            <person name="Pipaliya S.V."/>
            <person name="Vacek V."/>
            <person name="Brzon O."/>
            <person name="Soukal P."/>
            <person name="Eme L."/>
            <person name="Dacks J.B."/>
            <person name="Karnkowska A."/>
            <person name="Elias M."/>
            <person name="Hampl V."/>
        </authorList>
    </citation>
    <scope>NUCLEOTIDE SEQUENCE [LARGE SCALE GENOMIC DNA]</scope>
    <source>
        <strain evidence="2">NAU3</strain>
        <tissue evidence="2">Gut</tissue>
    </source>
</reference>
<gene>
    <name evidence="2" type="ORF">BLNAU_9544</name>
</gene>
<evidence type="ECO:0000313" key="2">
    <source>
        <dbReference type="EMBL" id="KAK2955497.1"/>
    </source>
</evidence>
<dbReference type="EMBL" id="JARBJD010000066">
    <property type="protein sequence ID" value="KAK2955497.1"/>
    <property type="molecule type" value="Genomic_DNA"/>
</dbReference>
<feature type="region of interest" description="Disordered" evidence="1">
    <location>
        <begin position="1"/>
        <end position="49"/>
    </location>
</feature>
<keyword evidence="3" id="KW-1185">Reference proteome</keyword>
<dbReference type="Proteomes" id="UP001281761">
    <property type="component" value="Unassembled WGS sequence"/>
</dbReference>
<evidence type="ECO:0000313" key="3">
    <source>
        <dbReference type="Proteomes" id="UP001281761"/>
    </source>
</evidence>
<evidence type="ECO:0000256" key="1">
    <source>
        <dbReference type="SAM" id="MobiDB-lite"/>
    </source>
</evidence>
<comment type="caution">
    <text evidence="2">The sequence shown here is derived from an EMBL/GenBank/DDBJ whole genome shotgun (WGS) entry which is preliminary data.</text>
</comment>
<name>A0ABQ9XVK3_9EUKA</name>
<organism evidence="2 3">
    <name type="scientific">Blattamonas nauphoetae</name>
    <dbReference type="NCBI Taxonomy" id="2049346"/>
    <lineage>
        <taxon>Eukaryota</taxon>
        <taxon>Metamonada</taxon>
        <taxon>Preaxostyla</taxon>
        <taxon>Oxymonadida</taxon>
        <taxon>Blattamonas</taxon>
    </lineage>
</organism>
<protein>
    <submittedName>
        <fullName evidence="2">Uncharacterized protein</fullName>
    </submittedName>
</protein>
<accession>A0ABQ9XVK3</accession>
<sequence>MDVDPHQPITPLSRRREKRKDEMKSDTICRPIDASLPPKTFRQNRCRSENSQGPFAVVETSQLDLMESKDRAIAEQKQRIFPVDWQNACSKYHSSSRAGVVDGG</sequence>
<proteinExistence type="predicted"/>